<feature type="region of interest" description="Disordered" evidence="6">
    <location>
        <begin position="181"/>
        <end position="268"/>
    </location>
</feature>
<dbReference type="CTD" id="128611"/>
<accession>A0A9B0T5D1</accession>
<evidence type="ECO:0000256" key="3">
    <source>
        <dbReference type="ARBA" id="ARBA00022771"/>
    </source>
</evidence>
<dbReference type="AlphaFoldDB" id="A0A9B0T5D1"/>
<dbReference type="RefSeq" id="XP_006839365.1">
    <property type="nucleotide sequence ID" value="XM_006839302.1"/>
</dbReference>
<dbReference type="GeneID" id="102827086"/>
<dbReference type="PROSITE" id="PS00028">
    <property type="entry name" value="ZINC_FINGER_C2H2_1"/>
    <property type="match status" value="2"/>
</dbReference>
<feature type="compositionally biased region" description="Basic and acidic residues" evidence="6">
    <location>
        <begin position="744"/>
        <end position="754"/>
    </location>
</feature>
<feature type="region of interest" description="Disordered" evidence="6">
    <location>
        <begin position="1091"/>
        <end position="1163"/>
    </location>
</feature>
<dbReference type="Pfam" id="PF00096">
    <property type="entry name" value="zf-C2H2"/>
    <property type="match status" value="1"/>
</dbReference>
<evidence type="ECO:0000259" key="7">
    <source>
        <dbReference type="PROSITE" id="PS50157"/>
    </source>
</evidence>
<feature type="compositionally biased region" description="Polar residues" evidence="6">
    <location>
        <begin position="938"/>
        <end position="950"/>
    </location>
</feature>
<feature type="region of interest" description="Disordered" evidence="6">
    <location>
        <begin position="581"/>
        <end position="950"/>
    </location>
</feature>
<proteinExistence type="predicted"/>
<feature type="compositionally biased region" description="Basic and acidic residues" evidence="6">
    <location>
        <begin position="650"/>
        <end position="664"/>
    </location>
</feature>
<dbReference type="Gene3D" id="3.30.160.60">
    <property type="entry name" value="Classic Zinc Finger"/>
    <property type="match status" value="2"/>
</dbReference>
<evidence type="ECO:0000256" key="2">
    <source>
        <dbReference type="ARBA" id="ARBA00022737"/>
    </source>
</evidence>
<evidence type="ECO:0000313" key="9">
    <source>
        <dbReference type="RefSeq" id="XP_006839365.1"/>
    </source>
</evidence>
<feature type="domain" description="C2H2-type" evidence="7">
    <location>
        <begin position="133"/>
        <end position="160"/>
    </location>
</feature>
<feature type="compositionally biased region" description="Polar residues" evidence="6">
    <location>
        <begin position="1128"/>
        <end position="1138"/>
    </location>
</feature>
<keyword evidence="1" id="KW-0479">Metal-binding</keyword>
<feature type="region of interest" description="Disordered" evidence="6">
    <location>
        <begin position="1"/>
        <end position="30"/>
    </location>
</feature>
<dbReference type="PANTHER" id="PTHR47166:SF1">
    <property type="entry name" value="ZINC FINGER PROTEIN 831"/>
    <property type="match status" value="1"/>
</dbReference>
<dbReference type="PANTHER" id="PTHR47166">
    <property type="entry name" value="ZINC FINGER PROTEIN 831"/>
    <property type="match status" value="1"/>
</dbReference>
<name>A0A9B0T5D1_CHRAS</name>
<keyword evidence="2" id="KW-0677">Repeat</keyword>
<sequence>MWDGGPPTRDQPAQGLPAAPGRQGSPRLTLGPVLLPSEQGLAPTMLLPISLYHVVPPGGPKLRPALVPGGLEGASLPFILSPLLQPEGPGSTPLGKPSTPMLTVNLVSALPLLSPGPSPSLGSPSKVRSTGRYLCPHCGRDCLKPSVLEKHIRSHTGERPFPCDTCGIAFKTQSNLYKHRRTQTHLNNSRRSSESDGGGSNLLDEADRAGEPPGVDNSGTSRSHRGDEGPSESLDAKPETAACGGLSLADGEAPPDTRQKSPAASKLCSLQRQLATSWEKAWDTKGSSEGRLRKCESSDSGYLSRSDSSEQPTVPASPLRSLSERSADGEGGPGPGERQDTQELEKRWLEERIARLISHNQAVVDDPQLDTVRPRKTVLSKQGSIDLPMPYTYKDSFHFDMRALEPGRRRQATMGWAGSTCTPPDKTRPLSFHSVSTQFRTTMECVSVTRSNSLPFVESTRTWQEWEPDPKETCLRRQRPLSPRPAPAQLGGSWPAMPSSHPRALVRQTAVEDLAGTPCGESLVLAEDPPKTTAIEGTVSRGRGSRKRGDQRRLKMFSQEKWRVYRDETFKRIYQKDQMRVAASPQTEAKRAGVTRTPVSGDVKTPVCGEERTPVFGDILPPATMSSGSESEPRGGDQAAPEFSLVAEPPKSRPECSDEQEGKGAVKPPNLSCRDAPSLDLKTPQVPPNGRVEPAGDLSLGSDPLNGGDPGCSDRGEKGAHLWNTPRLAITGPGQAQATGNRLPSERKKLKVDGLGDQGQLKRPGAGGNREKTPEDPVQASSPSAGDSDLVERQGELPSSADCMDRGNHNGTSSAASSAVLRQAGPRDKERPLHPAAVPPGPHSQAPDNTFTPKYLLRLPQGETPSEPQASKGCEQGRGPLCWRRWPEEQVPSVGSGRSMPRCPGPASVRVSGETDSIPEVRDEVEGTQAREEDEDSLQTSPPTSRNPAVFISTSTLGSCLARNTEVETPTVHPLCLGSTSRPPGVAPNPWPPVREKVLDAPSSRSLNRLSASCPFQSGSFFSAITQPPAWPKLALPLHSGNPRSLGTKGAFPSLGTEPRLTWCCLSRSLPLPAEQKETSSVYSFLHLVRSSPQDEGPEGRTGISRGDPPSVPTSKVQRSVPAESCSIKGQQTAQSTLGAERKLPPSFTRGTGPMQAPPAAFF</sequence>
<feature type="region of interest" description="Disordered" evidence="6">
    <location>
        <begin position="468"/>
        <end position="500"/>
    </location>
</feature>
<dbReference type="SMART" id="SM00355">
    <property type="entry name" value="ZnF_C2H2"/>
    <property type="match status" value="2"/>
</dbReference>
<evidence type="ECO:0000256" key="6">
    <source>
        <dbReference type="SAM" id="MobiDB-lite"/>
    </source>
</evidence>
<reference evidence="9" key="1">
    <citation type="submission" date="2025-08" db="UniProtKB">
        <authorList>
            <consortium name="RefSeq"/>
        </authorList>
    </citation>
    <scope>IDENTIFICATION</scope>
    <source>
        <tissue evidence="9">Spleen</tissue>
    </source>
</reference>
<dbReference type="SUPFAM" id="SSF57667">
    <property type="entry name" value="beta-beta-alpha zinc fingers"/>
    <property type="match status" value="1"/>
</dbReference>
<dbReference type="InterPro" id="IPR036236">
    <property type="entry name" value="Znf_C2H2_sf"/>
</dbReference>
<dbReference type="OrthoDB" id="6077919at2759"/>
<feature type="domain" description="C2H2-type" evidence="7">
    <location>
        <begin position="161"/>
        <end position="190"/>
    </location>
</feature>
<evidence type="ECO:0000313" key="8">
    <source>
        <dbReference type="Proteomes" id="UP000504623"/>
    </source>
</evidence>
<dbReference type="GO" id="GO:0008270">
    <property type="term" value="F:zinc ion binding"/>
    <property type="evidence" value="ECO:0007669"/>
    <property type="project" value="UniProtKB-KW"/>
</dbReference>
<dbReference type="PROSITE" id="PS50157">
    <property type="entry name" value="ZINC_FINGER_C2H2_2"/>
    <property type="match status" value="2"/>
</dbReference>
<dbReference type="FunFam" id="3.30.160.60:FF:000710">
    <property type="entry name" value="Zinc finger protein 768"/>
    <property type="match status" value="1"/>
</dbReference>
<keyword evidence="3 5" id="KW-0863">Zinc-finger</keyword>
<feature type="compositionally biased region" description="Basic and acidic residues" evidence="6">
    <location>
        <begin position="919"/>
        <end position="931"/>
    </location>
</feature>
<feature type="compositionally biased region" description="Basic and acidic residues" evidence="6">
    <location>
        <begin position="281"/>
        <end position="297"/>
    </location>
</feature>
<evidence type="ECO:0000256" key="1">
    <source>
        <dbReference type="ARBA" id="ARBA00022723"/>
    </source>
</evidence>
<dbReference type="Proteomes" id="UP000504623">
    <property type="component" value="Unplaced"/>
</dbReference>
<evidence type="ECO:0000256" key="5">
    <source>
        <dbReference type="PROSITE-ProRule" id="PRU00042"/>
    </source>
</evidence>
<keyword evidence="8" id="KW-1185">Reference proteome</keyword>
<organism evidence="8 9">
    <name type="scientific">Chrysochloris asiatica</name>
    <name type="common">Cape golden mole</name>
    <dbReference type="NCBI Taxonomy" id="185453"/>
    <lineage>
        <taxon>Eukaryota</taxon>
        <taxon>Metazoa</taxon>
        <taxon>Chordata</taxon>
        <taxon>Craniata</taxon>
        <taxon>Vertebrata</taxon>
        <taxon>Euteleostomi</taxon>
        <taxon>Mammalia</taxon>
        <taxon>Eutheria</taxon>
        <taxon>Afrotheria</taxon>
        <taxon>Chrysochloridae</taxon>
        <taxon>Chrysochlorinae</taxon>
        <taxon>Chrysochloris</taxon>
    </lineage>
</organism>
<feature type="region of interest" description="Disordered" evidence="6">
    <location>
        <begin position="281"/>
        <end position="343"/>
    </location>
</feature>
<evidence type="ECO:0000256" key="4">
    <source>
        <dbReference type="ARBA" id="ARBA00022833"/>
    </source>
</evidence>
<dbReference type="InterPro" id="IPR013087">
    <property type="entry name" value="Znf_C2H2_type"/>
</dbReference>
<feature type="compositionally biased region" description="Basic and acidic residues" evidence="6">
    <location>
        <begin position="224"/>
        <end position="238"/>
    </location>
</feature>
<protein>
    <submittedName>
        <fullName evidence="9">Zinc finger protein 831</fullName>
    </submittedName>
</protein>
<keyword evidence="4" id="KW-0862">Zinc</keyword>
<gene>
    <name evidence="9" type="primary">ZNF831</name>
</gene>